<proteinExistence type="predicted"/>
<comment type="caution">
    <text evidence="2">The sequence shown here is derived from an EMBL/GenBank/DDBJ whole genome shotgun (WGS) entry which is preliminary data.</text>
</comment>
<dbReference type="EMBL" id="AUZY01001876">
    <property type="protein sequence ID" value="EQD73677.1"/>
    <property type="molecule type" value="Genomic_DNA"/>
</dbReference>
<reference evidence="2" key="2">
    <citation type="journal article" date="2014" name="ISME J.">
        <title>Microbial stratification in low pH oxic and suboxic macroscopic growths along an acid mine drainage.</title>
        <authorList>
            <person name="Mendez-Garcia C."/>
            <person name="Mesa V."/>
            <person name="Sprenger R.R."/>
            <person name="Richter M."/>
            <person name="Diez M.S."/>
            <person name="Solano J."/>
            <person name="Bargiela R."/>
            <person name="Golyshina O.V."/>
            <person name="Manteca A."/>
            <person name="Ramos J.L."/>
            <person name="Gallego J.R."/>
            <person name="Llorente I."/>
            <person name="Martins Dos Santos V.A."/>
            <person name="Jensen O.N."/>
            <person name="Pelaez A.I."/>
            <person name="Sanchez J."/>
            <person name="Ferrer M."/>
        </authorList>
    </citation>
    <scope>NUCLEOTIDE SEQUENCE</scope>
</reference>
<keyword evidence="1" id="KW-1277">Toxin-antitoxin system</keyword>
<dbReference type="Pfam" id="PF05016">
    <property type="entry name" value="ParE_toxin"/>
    <property type="match status" value="1"/>
</dbReference>
<gene>
    <name evidence="2" type="ORF">B1B_03094</name>
</gene>
<sequence>MCGRAAGLRRAVDAKIAQLLEAPLHYKPLRAPLQGVRRVHVGGSFVLLFEPDVGRTTVRLLRLAHHDEVYGI</sequence>
<dbReference type="Gene3D" id="3.30.2310.20">
    <property type="entry name" value="RelE-like"/>
    <property type="match status" value="1"/>
</dbReference>
<dbReference type="AlphaFoldDB" id="T1BV19"/>
<evidence type="ECO:0000313" key="2">
    <source>
        <dbReference type="EMBL" id="EQD73677.1"/>
    </source>
</evidence>
<reference evidence="2" key="1">
    <citation type="submission" date="2013-08" db="EMBL/GenBank/DDBJ databases">
        <authorList>
            <person name="Mendez C."/>
            <person name="Richter M."/>
            <person name="Ferrer M."/>
            <person name="Sanchez J."/>
        </authorList>
    </citation>
    <scope>NUCLEOTIDE SEQUENCE</scope>
</reference>
<organism evidence="2">
    <name type="scientific">mine drainage metagenome</name>
    <dbReference type="NCBI Taxonomy" id="410659"/>
    <lineage>
        <taxon>unclassified sequences</taxon>
        <taxon>metagenomes</taxon>
        <taxon>ecological metagenomes</taxon>
    </lineage>
</organism>
<dbReference type="InterPro" id="IPR007712">
    <property type="entry name" value="RelE/ParE_toxin"/>
</dbReference>
<name>T1BV19_9ZZZZ</name>
<evidence type="ECO:0000256" key="1">
    <source>
        <dbReference type="ARBA" id="ARBA00022649"/>
    </source>
</evidence>
<protein>
    <submittedName>
        <fullName evidence="2">Plasmid stabilization system protein</fullName>
    </submittedName>
</protein>
<dbReference type="InterPro" id="IPR035093">
    <property type="entry name" value="RelE/ParE_toxin_dom_sf"/>
</dbReference>
<accession>T1BV19</accession>
<dbReference type="SUPFAM" id="SSF143011">
    <property type="entry name" value="RelE-like"/>
    <property type="match status" value="1"/>
</dbReference>